<gene>
    <name evidence="1" type="ORF">Aory04_000484500</name>
</gene>
<accession>A0AAN4YEY1</accession>
<name>A0AAN4YEY1_ASPOZ</name>
<evidence type="ECO:0000313" key="2">
    <source>
        <dbReference type="Proteomes" id="UP001165205"/>
    </source>
</evidence>
<reference evidence="1" key="1">
    <citation type="submission" date="2023-04" db="EMBL/GenBank/DDBJ databases">
        <title>Aspergillus oryzae NBRC 4228.</title>
        <authorList>
            <person name="Ichikawa N."/>
            <person name="Sato H."/>
            <person name="Tonouchi N."/>
        </authorList>
    </citation>
    <scope>NUCLEOTIDE SEQUENCE</scope>
    <source>
        <strain evidence="1">NBRC 4228</strain>
    </source>
</reference>
<evidence type="ECO:0000313" key="1">
    <source>
        <dbReference type="EMBL" id="GMG28412.1"/>
    </source>
</evidence>
<proteinExistence type="predicted"/>
<organism evidence="1 2">
    <name type="scientific">Aspergillus oryzae</name>
    <name type="common">Yellow koji mold</name>
    <dbReference type="NCBI Taxonomy" id="5062"/>
    <lineage>
        <taxon>Eukaryota</taxon>
        <taxon>Fungi</taxon>
        <taxon>Dikarya</taxon>
        <taxon>Ascomycota</taxon>
        <taxon>Pezizomycotina</taxon>
        <taxon>Eurotiomycetes</taxon>
        <taxon>Eurotiomycetidae</taxon>
        <taxon>Eurotiales</taxon>
        <taxon>Aspergillaceae</taxon>
        <taxon>Aspergillus</taxon>
        <taxon>Aspergillus subgen. Circumdati</taxon>
    </lineage>
</organism>
<dbReference type="EMBL" id="BSYA01000045">
    <property type="protein sequence ID" value="GMG28412.1"/>
    <property type="molecule type" value="Genomic_DNA"/>
</dbReference>
<protein>
    <submittedName>
        <fullName evidence="1">Unnamed protein product</fullName>
    </submittedName>
</protein>
<comment type="caution">
    <text evidence="1">The sequence shown here is derived from an EMBL/GenBank/DDBJ whole genome shotgun (WGS) entry which is preliminary data.</text>
</comment>
<dbReference type="AlphaFoldDB" id="A0AAN4YEY1"/>
<dbReference type="Proteomes" id="UP001165205">
    <property type="component" value="Unassembled WGS sequence"/>
</dbReference>
<sequence length="109" mass="12289">MKRANSYAVQRYFVLLVTVLNRTDYGIQKEKFKHFCDAVDFSYASLEQVSNAIIVVAWRAFSLGISLNTPLTGVRLGHRICSVNSSPSLLTDPANMMNQLWSLPEYTAK</sequence>